<keyword evidence="2 4" id="KW-0238">DNA-binding</keyword>
<feature type="domain" description="HTH tetR-type" evidence="5">
    <location>
        <begin position="5"/>
        <end position="65"/>
    </location>
</feature>
<dbReference type="InterPro" id="IPR001647">
    <property type="entry name" value="HTH_TetR"/>
</dbReference>
<dbReference type="SUPFAM" id="SSF46689">
    <property type="entry name" value="Homeodomain-like"/>
    <property type="match status" value="1"/>
</dbReference>
<evidence type="ECO:0000313" key="6">
    <source>
        <dbReference type="EMBL" id="AIJ25817.1"/>
    </source>
</evidence>
<evidence type="ECO:0000259" key="5">
    <source>
        <dbReference type="PROSITE" id="PS50977"/>
    </source>
</evidence>
<organism evidence="6 7">
    <name type="scientific">Amycolatopsis methanolica 239</name>
    <dbReference type="NCBI Taxonomy" id="1068978"/>
    <lineage>
        <taxon>Bacteria</taxon>
        <taxon>Bacillati</taxon>
        <taxon>Actinomycetota</taxon>
        <taxon>Actinomycetes</taxon>
        <taxon>Pseudonocardiales</taxon>
        <taxon>Pseudonocardiaceae</taxon>
        <taxon>Amycolatopsis</taxon>
        <taxon>Amycolatopsis methanolica group</taxon>
    </lineage>
</organism>
<reference evidence="6 7" key="1">
    <citation type="submission" date="2014-07" db="EMBL/GenBank/DDBJ databases">
        <title>Whole Genome Sequence of the Amycolatopsis methanolica 239.</title>
        <authorList>
            <person name="Tang B."/>
        </authorList>
    </citation>
    <scope>NUCLEOTIDE SEQUENCE [LARGE SCALE GENOMIC DNA]</scope>
    <source>
        <strain evidence="6 7">239</strain>
    </source>
</reference>
<dbReference type="InterPro" id="IPR025996">
    <property type="entry name" value="MT1864/Rv1816-like_C"/>
</dbReference>
<dbReference type="OrthoDB" id="71867at2"/>
<dbReference type="PATRIC" id="fig|1068978.7.peg.6150"/>
<keyword evidence="1" id="KW-0805">Transcription regulation</keyword>
<dbReference type="Pfam" id="PF13305">
    <property type="entry name" value="TetR_C_33"/>
    <property type="match status" value="1"/>
</dbReference>
<keyword evidence="7" id="KW-1185">Reference proteome</keyword>
<dbReference type="Gene3D" id="1.10.357.10">
    <property type="entry name" value="Tetracycline Repressor, domain 2"/>
    <property type="match status" value="1"/>
</dbReference>
<sequence length="190" mass="20733">MPRGRITPDALVSAAADLADKIGFENVTLAALAKRFGVRDASLYTHIRSLADLQERVGLRALSEWAEALSAAVAGRAGRDALTAFADTYRTLATEHPGRYAATRHPVPPERAAETPGVMRIIEVCYALLRGYDLSEPDATDAVRFLRSTLHGFSDLEATGAFTADHSIDVSWRRAVDALHHTLTNWTKIH</sequence>
<dbReference type="Gene3D" id="1.10.10.60">
    <property type="entry name" value="Homeodomain-like"/>
    <property type="match status" value="1"/>
</dbReference>
<dbReference type="AlphaFoldDB" id="A0A076N740"/>
<dbReference type="PANTHER" id="PTHR30055">
    <property type="entry name" value="HTH-TYPE TRANSCRIPTIONAL REGULATOR RUTR"/>
    <property type="match status" value="1"/>
</dbReference>
<dbReference type="RefSeq" id="WP_017984653.1">
    <property type="nucleotide sequence ID" value="NZ_AQUL01000001.1"/>
</dbReference>
<evidence type="ECO:0000256" key="1">
    <source>
        <dbReference type="ARBA" id="ARBA00023015"/>
    </source>
</evidence>
<dbReference type="PANTHER" id="PTHR30055:SF234">
    <property type="entry name" value="HTH-TYPE TRANSCRIPTIONAL REGULATOR BETI"/>
    <property type="match status" value="1"/>
</dbReference>
<evidence type="ECO:0000256" key="2">
    <source>
        <dbReference type="ARBA" id="ARBA00023125"/>
    </source>
</evidence>
<dbReference type="PROSITE" id="PS50977">
    <property type="entry name" value="HTH_TETR_2"/>
    <property type="match status" value="1"/>
</dbReference>
<dbReference type="EMBL" id="CP009110">
    <property type="protein sequence ID" value="AIJ25817.1"/>
    <property type="molecule type" value="Genomic_DNA"/>
</dbReference>
<dbReference type="InterPro" id="IPR050109">
    <property type="entry name" value="HTH-type_TetR-like_transc_reg"/>
</dbReference>
<dbReference type="GO" id="GO:0000976">
    <property type="term" value="F:transcription cis-regulatory region binding"/>
    <property type="evidence" value="ECO:0007669"/>
    <property type="project" value="TreeGrafter"/>
</dbReference>
<evidence type="ECO:0000313" key="7">
    <source>
        <dbReference type="Proteomes" id="UP000062973"/>
    </source>
</evidence>
<gene>
    <name evidence="6" type="ORF">AMETH_5725</name>
</gene>
<dbReference type="SUPFAM" id="SSF48498">
    <property type="entry name" value="Tetracyclin repressor-like, C-terminal domain"/>
    <property type="match status" value="1"/>
</dbReference>
<evidence type="ECO:0000256" key="4">
    <source>
        <dbReference type="PROSITE-ProRule" id="PRU00335"/>
    </source>
</evidence>
<dbReference type="KEGG" id="amq:AMETH_5725"/>
<dbReference type="GO" id="GO:0003700">
    <property type="term" value="F:DNA-binding transcription factor activity"/>
    <property type="evidence" value="ECO:0007669"/>
    <property type="project" value="TreeGrafter"/>
</dbReference>
<dbReference type="Pfam" id="PF00440">
    <property type="entry name" value="TetR_N"/>
    <property type="match status" value="1"/>
</dbReference>
<dbReference type="Proteomes" id="UP000062973">
    <property type="component" value="Chromosome"/>
</dbReference>
<dbReference type="eggNOG" id="COG1309">
    <property type="taxonomic scope" value="Bacteria"/>
</dbReference>
<keyword evidence="3" id="KW-0804">Transcription</keyword>
<name>A0A076N740_AMYME</name>
<dbReference type="HOGENOM" id="CLU_069356_43_2_11"/>
<proteinExistence type="predicted"/>
<dbReference type="InterPro" id="IPR009057">
    <property type="entry name" value="Homeodomain-like_sf"/>
</dbReference>
<evidence type="ECO:0000256" key="3">
    <source>
        <dbReference type="ARBA" id="ARBA00023163"/>
    </source>
</evidence>
<dbReference type="InterPro" id="IPR036271">
    <property type="entry name" value="Tet_transcr_reg_TetR-rel_C_sf"/>
</dbReference>
<accession>A0A076N740</accession>
<feature type="DNA-binding region" description="H-T-H motif" evidence="4">
    <location>
        <begin position="28"/>
        <end position="47"/>
    </location>
</feature>
<dbReference type="STRING" id="1068978.AMETH_5725"/>
<protein>
    <submittedName>
        <fullName evidence="6">TetR family transcriptional regulator</fullName>
    </submittedName>
</protein>